<gene>
    <name evidence="1" type="ORF">MMA15_19845</name>
</gene>
<evidence type="ECO:0000313" key="1">
    <source>
        <dbReference type="EMBL" id="MCH6162557.1"/>
    </source>
</evidence>
<dbReference type="Proteomes" id="UP001166784">
    <property type="component" value="Unassembled WGS sequence"/>
</dbReference>
<keyword evidence="2" id="KW-1185">Reference proteome</keyword>
<proteinExistence type="predicted"/>
<accession>A0ABS9T207</accession>
<organism evidence="1 2">
    <name type="scientific">Streptomyces marispadix</name>
    <dbReference type="NCBI Taxonomy" id="2922868"/>
    <lineage>
        <taxon>Bacteria</taxon>
        <taxon>Bacillati</taxon>
        <taxon>Actinomycetota</taxon>
        <taxon>Actinomycetes</taxon>
        <taxon>Kitasatosporales</taxon>
        <taxon>Streptomycetaceae</taxon>
        <taxon>Streptomyces</taxon>
    </lineage>
</organism>
<protein>
    <submittedName>
        <fullName evidence="1">Uncharacterized protein</fullName>
    </submittedName>
</protein>
<dbReference type="RefSeq" id="WP_241061486.1">
    <property type="nucleotide sequence ID" value="NZ_JAKWJU010000002.1"/>
</dbReference>
<sequence>MSVRRTWRACTAGAPAESHEFHRPGREPMTDLGWIVTLAQPAWPGAEFGLMSHDESASLLRALSVEPDDVNARVPCFFGRAPDGNGVDAVSRR</sequence>
<evidence type="ECO:0000313" key="2">
    <source>
        <dbReference type="Proteomes" id="UP001166784"/>
    </source>
</evidence>
<reference evidence="1" key="2">
    <citation type="journal article" date="2023" name="Int. J. Syst. Evol. Microbiol.">
        <title>Streptomyces marispadix sp. nov., isolated from marine beach sediment of the Northern Coast of Portugal.</title>
        <authorList>
            <person name="dos Santos J.D.N."/>
            <person name="Vitorino I.R."/>
            <person name="Kallscheuer N."/>
            <person name="Srivastava A."/>
            <person name="Krautwurst S."/>
            <person name="Marz M."/>
            <person name="Jogler C."/>
            <person name="Lobo Da Cunha A."/>
            <person name="Catita J."/>
            <person name="Goncalves H."/>
            <person name="Gonzalez I."/>
            <person name="Reyes F."/>
            <person name="Lage O.M."/>
        </authorList>
    </citation>
    <scope>NUCLEOTIDE SEQUENCE</scope>
    <source>
        <strain evidence="1">M600PL45_2</strain>
    </source>
</reference>
<dbReference type="EMBL" id="JAKWJU010000002">
    <property type="protein sequence ID" value="MCH6162557.1"/>
    <property type="molecule type" value="Genomic_DNA"/>
</dbReference>
<name>A0ABS9T207_9ACTN</name>
<reference evidence="1" key="1">
    <citation type="submission" date="2022-03" db="EMBL/GenBank/DDBJ databases">
        <authorList>
            <person name="Santos J.D.N."/>
            <person name="Kallscheuer N."/>
            <person name="Jogler C."/>
            <person name="Lage O.M."/>
        </authorList>
    </citation>
    <scope>NUCLEOTIDE SEQUENCE</scope>
    <source>
        <strain evidence="1">M600PL45_2</strain>
    </source>
</reference>
<comment type="caution">
    <text evidence="1">The sequence shown here is derived from an EMBL/GenBank/DDBJ whole genome shotgun (WGS) entry which is preliminary data.</text>
</comment>